<organism evidence="2">
    <name type="scientific">Solibacter usitatus (strain Ellin6076)</name>
    <dbReference type="NCBI Taxonomy" id="234267"/>
    <lineage>
        <taxon>Bacteria</taxon>
        <taxon>Pseudomonadati</taxon>
        <taxon>Acidobacteriota</taxon>
        <taxon>Terriglobia</taxon>
        <taxon>Bryobacterales</taxon>
        <taxon>Solibacteraceae</taxon>
        <taxon>Candidatus Solibacter</taxon>
    </lineage>
</organism>
<gene>
    <name evidence="2" type="ordered locus">Acid_5045</name>
</gene>
<feature type="domain" description="Xylose isomerase-like TIM barrel" evidence="1">
    <location>
        <begin position="61"/>
        <end position="278"/>
    </location>
</feature>
<sequence precursor="true">MLHGMFLGMRSQGSISRRGFLAATAAAPLALAIPAGKGLPIGIELYSVRDEMAKDTLATVRAIGKMGYEVVEFYGPYYQWTPEFAKDVRKALDETGMRCNSTHNDAKNLRPEGIQKAIDLNKTIGSKYVVVASAGRVDGLDGWKALGESLTKAMETLRPVGLSSGYHNHQAEFKPLDGKRPIEVLAANTPKDFMMQFDVGTCVEVGDDPVAWINANPGRIKSLHLKDWGKPEEGNKERGYRVLFGEGDAPWQKIFAAAEAKGGAEYYLIEQEGSRYPSLETAQRCLANYKKMRA</sequence>
<dbReference type="InParanoid" id="Q01WG5"/>
<dbReference type="InterPro" id="IPR006311">
    <property type="entry name" value="TAT_signal"/>
</dbReference>
<protein>
    <submittedName>
        <fullName evidence="2">Xylose isomerase domain protein TIM barrel</fullName>
    </submittedName>
</protein>
<dbReference type="InterPro" id="IPR019546">
    <property type="entry name" value="TAT_signal_bac_arc"/>
</dbReference>
<dbReference type="InterPro" id="IPR050312">
    <property type="entry name" value="IolE/XylAMocC-like"/>
</dbReference>
<dbReference type="GO" id="GO:0016853">
    <property type="term" value="F:isomerase activity"/>
    <property type="evidence" value="ECO:0007669"/>
    <property type="project" value="UniProtKB-KW"/>
</dbReference>
<dbReference type="EMBL" id="CP000473">
    <property type="protein sequence ID" value="ABJ86000.1"/>
    <property type="molecule type" value="Genomic_DNA"/>
</dbReference>
<name>Q01WG5_SOLUE</name>
<dbReference type="STRING" id="234267.Acid_5045"/>
<dbReference type="AlphaFoldDB" id="Q01WG5"/>
<dbReference type="InterPro" id="IPR036237">
    <property type="entry name" value="Xyl_isomerase-like_sf"/>
</dbReference>
<keyword evidence="2" id="KW-0413">Isomerase</keyword>
<accession>Q01WG5</accession>
<proteinExistence type="predicted"/>
<dbReference type="PROSITE" id="PS51318">
    <property type="entry name" value="TAT"/>
    <property type="match status" value="1"/>
</dbReference>
<dbReference type="InterPro" id="IPR013022">
    <property type="entry name" value="Xyl_isomerase-like_TIM-brl"/>
</dbReference>
<dbReference type="Pfam" id="PF01261">
    <property type="entry name" value="AP_endonuc_2"/>
    <property type="match status" value="1"/>
</dbReference>
<dbReference type="HOGENOM" id="CLU_059523_1_2_0"/>
<evidence type="ECO:0000313" key="2">
    <source>
        <dbReference type="EMBL" id="ABJ86000.1"/>
    </source>
</evidence>
<dbReference type="PANTHER" id="PTHR12110:SF41">
    <property type="entry name" value="INOSOSE DEHYDRATASE"/>
    <property type="match status" value="1"/>
</dbReference>
<dbReference type="SUPFAM" id="SSF51658">
    <property type="entry name" value="Xylose isomerase-like"/>
    <property type="match status" value="1"/>
</dbReference>
<dbReference type="KEGG" id="sus:Acid_5045"/>
<dbReference type="NCBIfam" id="TIGR01409">
    <property type="entry name" value="TAT_signal_seq"/>
    <property type="match status" value="1"/>
</dbReference>
<reference evidence="2" key="1">
    <citation type="submission" date="2006-10" db="EMBL/GenBank/DDBJ databases">
        <title>Complete sequence of Solibacter usitatus Ellin6076.</title>
        <authorList>
            <consortium name="US DOE Joint Genome Institute"/>
            <person name="Copeland A."/>
            <person name="Lucas S."/>
            <person name="Lapidus A."/>
            <person name="Barry K."/>
            <person name="Detter J.C."/>
            <person name="Glavina del Rio T."/>
            <person name="Hammon N."/>
            <person name="Israni S."/>
            <person name="Dalin E."/>
            <person name="Tice H."/>
            <person name="Pitluck S."/>
            <person name="Thompson L.S."/>
            <person name="Brettin T."/>
            <person name="Bruce D."/>
            <person name="Han C."/>
            <person name="Tapia R."/>
            <person name="Gilna P."/>
            <person name="Schmutz J."/>
            <person name="Larimer F."/>
            <person name="Land M."/>
            <person name="Hauser L."/>
            <person name="Kyrpides N."/>
            <person name="Mikhailova N."/>
            <person name="Janssen P.H."/>
            <person name="Kuske C.R."/>
            <person name="Richardson P."/>
        </authorList>
    </citation>
    <scope>NUCLEOTIDE SEQUENCE</scope>
    <source>
        <strain evidence="2">Ellin6076</strain>
    </source>
</reference>
<dbReference type="eggNOG" id="COG1082">
    <property type="taxonomic scope" value="Bacteria"/>
</dbReference>
<dbReference type="Gene3D" id="3.20.20.150">
    <property type="entry name" value="Divalent-metal-dependent TIM barrel enzymes"/>
    <property type="match status" value="1"/>
</dbReference>
<dbReference type="PANTHER" id="PTHR12110">
    <property type="entry name" value="HYDROXYPYRUVATE ISOMERASE"/>
    <property type="match status" value="1"/>
</dbReference>
<evidence type="ECO:0000259" key="1">
    <source>
        <dbReference type="Pfam" id="PF01261"/>
    </source>
</evidence>